<evidence type="ECO:0000313" key="2">
    <source>
        <dbReference type="EMBL" id="MPM00943.1"/>
    </source>
</evidence>
<dbReference type="AlphaFoldDB" id="A0A644WEI8"/>
<evidence type="ECO:0000259" key="1">
    <source>
        <dbReference type="Pfam" id="PF00085"/>
    </source>
</evidence>
<comment type="caution">
    <text evidence="2">The sequence shown here is derived from an EMBL/GenBank/DDBJ whole genome shotgun (WGS) entry which is preliminary data.</text>
</comment>
<dbReference type="CDD" id="cd02947">
    <property type="entry name" value="TRX_family"/>
    <property type="match status" value="1"/>
</dbReference>
<dbReference type="Pfam" id="PF00085">
    <property type="entry name" value="Thioredoxin"/>
    <property type="match status" value="1"/>
</dbReference>
<organism evidence="2">
    <name type="scientific">bioreactor metagenome</name>
    <dbReference type="NCBI Taxonomy" id="1076179"/>
    <lineage>
        <taxon>unclassified sequences</taxon>
        <taxon>metagenomes</taxon>
        <taxon>ecological metagenomes</taxon>
    </lineage>
</organism>
<sequence length="99" mass="11762">MEKLIKNNSISIIYFSGSTCGACDVIKEKVLHVIRDYKEIRFLEINALEHRELAAQNDIFSLPILILFINKKETLRVGRHFDILEFKNLIDRYYNLIYR</sequence>
<dbReference type="InterPro" id="IPR013766">
    <property type="entry name" value="Thioredoxin_domain"/>
</dbReference>
<dbReference type="Gene3D" id="3.40.30.10">
    <property type="entry name" value="Glutaredoxin"/>
    <property type="match status" value="1"/>
</dbReference>
<dbReference type="EMBL" id="VSSQ01000763">
    <property type="protein sequence ID" value="MPM00943.1"/>
    <property type="molecule type" value="Genomic_DNA"/>
</dbReference>
<dbReference type="SUPFAM" id="SSF52833">
    <property type="entry name" value="Thioredoxin-like"/>
    <property type="match status" value="1"/>
</dbReference>
<protein>
    <recommendedName>
        <fullName evidence="1">Thioredoxin domain-containing protein</fullName>
    </recommendedName>
</protein>
<accession>A0A644WEI8</accession>
<reference evidence="2" key="1">
    <citation type="submission" date="2019-08" db="EMBL/GenBank/DDBJ databases">
        <authorList>
            <person name="Kucharzyk K."/>
            <person name="Murdoch R.W."/>
            <person name="Higgins S."/>
            <person name="Loffler F."/>
        </authorList>
    </citation>
    <scope>NUCLEOTIDE SEQUENCE</scope>
</reference>
<proteinExistence type="predicted"/>
<feature type="domain" description="Thioredoxin" evidence="1">
    <location>
        <begin position="3"/>
        <end position="74"/>
    </location>
</feature>
<name>A0A644WEI8_9ZZZZ</name>
<gene>
    <name evidence="2" type="ORF">SDC9_47178</name>
</gene>
<dbReference type="InterPro" id="IPR036249">
    <property type="entry name" value="Thioredoxin-like_sf"/>
</dbReference>